<feature type="domain" description="Pseudouridine synthase RsuA/RluA-like" evidence="5">
    <location>
        <begin position="86"/>
        <end position="237"/>
    </location>
</feature>
<dbReference type="Proteomes" id="UP000198556">
    <property type="component" value="Unassembled WGS sequence"/>
</dbReference>
<comment type="function">
    <text evidence="4">Responsible for synthesis of pseudouridine from uracil.</text>
</comment>
<organism evidence="6 7">
    <name type="scientific">Granulicatella balaenopterae</name>
    <dbReference type="NCBI Taxonomy" id="137733"/>
    <lineage>
        <taxon>Bacteria</taxon>
        <taxon>Bacillati</taxon>
        <taxon>Bacillota</taxon>
        <taxon>Bacilli</taxon>
        <taxon>Lactobacillales</taxon>
        <taxon>Carnobacteriaceae</taxon>
        <taxon>Granulicatella</taxon>
    </lineage>
</organism>
<dbReference type="PANTHER" id="PTHR21600">
    <property type="entry name" value="MITOCHONDRIAL RNA PSEUDOURIDINE SYNTHASE"/>
    <property type="match status" value="1"/>
</dbReference>
<dbReference type="EMBL" id="FOGF01000028">
    <property type="protein sequence ID" value="SER24730.1"/>
    <property type="molecule type" value="Genomic_DNA"/>
</dbReference>
<proteinExistence type="inferred from homology"/>
<dbReference type="GO" id="GO:0009982">
    <property type="term" value="F:pseudouridine synthase activity"/>
    <property type="evidence" value="ECO:0007669"/>
    <property type="project" value="InterPro"/>
</dbReference>
<dbReference type="InterPro" id="IPR006224">
    <property type="entry name" value="PsdUridine_synth_RluA-like_CS"/>
</dbReference>
<dbReference type="InterPro" id="IPR020103">
    <property type="entry name" value="PsdUridine_synth_cat_dom_sf"/>
</dbReference>
<dbReference type="PROSITE" id="PS01129">
    <property type="entry name" value="PSI_RLU"/>
    <property type="match status" value="1"/>
</dbReference>
<evidence type="ECO:0000256" key="1">
    <source>
        <dbReference type="ARBA" id="ARBA00000073"/>
    </source>
</evidence>
<accession>A0A1H9MM03</accession>
<dbReference type="AlphaFoldDB" id="A0A1H9MM03"/>
<dbReference type="GO" id="GO:0000455">
    <property type="term" value="P:enzyme-directed rRNA pseudouridine synthesis"/>
    <property type="evidence" value="ECO:0007669"/>
    <property type="project" value="TreeGrafter"/>
</dbReference>
<dbReference type="InterPro" id="IPR006145">
    <property type="entry name" value="PsdUridine_synth_RsuA/RluA"/>
</dbReference>
<dbReference type="SUPFAM" id="SSF55120">
    <property type="entry name" value="Pseudouridine synthase"/>
    <property type="match status" value="1"/>
</dbReference>
<dbReference type="GO" id="GO:0003723">
    <property type="term" value="F:RNA binding"/>
    <property type="evidence" value="ECO:0007669"/>
    <property type="project" value="InterPro"/>
</dbReference>
<dbReference type="EC" id="5.4.99.-" evidence="4"/>
<keyword evidence="4" id="KW-0413">Isomerase</keyword>
<gene>
    <name evidence="6" type="ORF">SAMN05421767_12812</name>
</gene>
<dbReference type="Gene3D" id="3.30.2350.10">
    <property type="entry name" value="Pseudouridine synthase"/>
    <property type="match status" value="1"/>
</dbReference>
<dbReference type="Pfam" id="PF00849">
    <property type="entry name" value="PseudoU_synth_2"/>
    <property type="match status" value="1"/>
</dbReference>
<feature type="active site" evidence="3">
    <location>
        <position position="133"/>
    </location>
</feature>
<comment type="catalytic activity">
    <reaction evidence="1 4">
        <text>a uridine in RNA = a pseudouridine in RNA</text>
        <dbReference type="Rhea" id="RHEA:48348"/>
        <dbReference type="Rhea" id="RHEA-COMP:12068"/>
        <dbReference type="Rhea" id="RHEA-COMP:12069"/>
        <dbReference type="ChEBI" id="CHEBI:65314"/>
        <dbReference type="ChEBI" id="CHEBI:65315"/>
    </reaction>
</comment>
<dbReference type="InterPro" id="IPR050188">
    <property type="entry name" value="RluA_PseudoU_synthase"/>
</dbReference>
<dbReference type="GO" id="GO:0140098">
    <property type="term" value="F:catalytic activity, acting on RNA"/>
    <property type="evidence" value="ECO:0007669"/>
    <property type="project" value="UniProtKB-ARBA"/>
</dbReference>
<dbReference type="InterPro" id="IPR006225">
    <property type="entry name" value="PsdUridine_synth_RluC/D"/>
</dbReference>
<evidence type="ECO:0000256" key="2">
    <source>
        <dbReference type="ARBA" id="ARBA00010876"/>
    </source>
</evidence>
<evidence type="ECO:0000313" key="7">
    <source>
        <dbReference type="Proteomes" id="UP000198556"/>
    </source>
</evidence>
<evidence type="ECO:0000313" key="6">
    <source>
        <dbReference type="EMBL" id="SER24730.1"/>
    </source>
</evidence>
<dbReference type="STRING" id="137733.SAMN05421767_12812"/>
<protein>
    <recommendedName>
        <fullName evidence="4">Pseudouridine synthase</fullName>
        <ecNumber evidence="4">5.4.99.-</ecNumber>
    </recommendedName>
</protein>
<evidence type="ECO:0000259" key="5">
    <source>
        <dbReference type="Pfam" id="PF00849"/>
    </source>
</evidence>
<name>A0A1H9MM03_9LACT</name>
<evidence type="ECO:0000256" key="4">
    <source>
        <dbReference type="RuleBase" id="RU362028"/>
    </source>
</evidence>
<dbReference type="CDD" id="cd02869">
    <property type="entry name" value="PseudoU_synth_RluA_like"/>
    <property type="match status" value="1"/>
</dbReference>
<sequence length="297" mass="33644">MNVTWSYAGETPVMVRTFLRDKGISKGLLAQIKRDGKIFCNGQFVIAIDYVYYGDIVTIVIPPEGEHETTIPSYIPIDVVYEDDFYLVVNKPAGVVSIPSKQNPDLSMANRVKGYYMSQGYEDCITHIVTRLDKDTTGVMLFAKLRISHAWMDHHLHSGDLQKTYVAITKKSMLLTDHGEINAPIARSEDSIITRCVHDSGKKALTEYWLEQELMDSQVVDIRLHTGRTHQIRVHFSYMKAPLIGDDLYGGPVIEPLARQALHCRKLAFTHPVTNKKVVIEAPLPEDMQAFIQQNKK</sequence>
<keyword evidence="7" id="KW-1185">Reference proteome</keyword>
<dbReference type="NCBIfam" id="TIGR00005">
    <property type="entry name" value="rluA_subfam"/>
    <property type="match status" value="1"/>
</dbReference>
<dbReference type="RefSeq" id="WP_245711141.1">
    <property type="nucleotide sequence ID" value="NZ_FOGF01000028.1"/>
</dbReference>
<evidence type="ECO:0000256" key="3">
    <source>
        <dbReference type="PIRSR" id="PIRSR606225-1"/>
    </source>
</evidence>
<comment type="similarity">
    <text evidence="2 4">Belongs to the pseudouridine synthase RluA family.</text>
</comment>
<dbReference type="PANTHER" id="PTHR21600:SF35">
    <property type="entry name" value="PSEUDOURIDINE SYNTHASE"/>
    <property type="match status" value="1"/>
</dbReference>
<reference evidence="6 7" key="1">
    <citation type="submission" date="2016-10" db="EMBL/GenBank/DDBJ databases">
        <authorList>
            <person name="de Groot N.N."/>
        </authorList>
    </citation>
    <scope>NUCLEOTIDE SEQUENCE [LARGE SCALE GENOMIC DNA]</scope>
    <source>
        <strain evidence="6 7">DSM 15827</strain>
    </source>
</reference>